<proteinExistence type="predicted"/>
<reference evidence="5 8" key="1">
    <citation type="submission" date="2020-07" db="EMBL/GenBank/DDBJ databases">
        <title>Endozoicomonas sp. nov., isolated from sediment.</title>
        <authorList>
            <person name="Gu T."/>
        </authorList>
    </citation>
    <scope>NUCLEOTIDE SEQUENCE [LARGE SCALE GENOMIC DNA]</scope>
    <source>
        <strain evidence="5 8">SM1973</strain>
    </source>
</reference>
<evidence type="ECO:0000313" key="1">
    <source>
        <dbReference type="EMBL" id="NYZ70230.1"/>
    </source>
</evidence>
<evidence type="ECO:0000313" key="7">
    <source>
        <dbReference type="EMBL" id="NYZ70439.1"/>
    </source>
</evidence>
<dbReference type="EMBL" id="JACCKB010000408">
    <property type="protein sequence ID" value="NYZ70315.1"/>
    <property type="molecule type" value="Genomic_DNA"/>
</dbReference>
<protein>
    <submittedName>
        <fullName evidence="5">Uncharacterized protein</fullName>
    </submittedName>
</protein>
<dbReference type="EMBL" id="JACCKB010000464">
    <property type="protein sequence ID" value="NYZ70389.1"/>
    <property type="molecule type" value="Genomic_DNA"/>
</dbReference>
<comment type="caution">
    <text evidence="5">The sequence shown here is derived from an EMBL/GenBank/DDBJ whole genome shotgun (WGS) entry which is preliminary data.</text>
</comment>
<dbReference type="RefSeq" id="WP_180572140.1">
    <property type="nucleotide sequence ID" value="NZ_JACCKB010000351.1"/>
</dbReference>
<dbReference type="EMBL" id="JACCKB010000426">
    <property type="protein sequence ID" value="NYZ70339.1"/>
    <property type="molecule type" value="Genomic_DNA"/>
</dbReference>
<sequence length="68" mass="7615">MSFTTDDLHNIHSAIASGELKVKINGREIEYRSINELLKARKTIIHAMGDKKRADPLKGVQTIIDRGV</sequence>
<dbReference type="EMBL" id="JACCKB010000352">
    <property type="protein sequence ID" value="NYZ70233.1"/>
    <property type="molecule type" value="Genomic_DNA"/>
</dbReference>
<dbReference type="EMBL" id="JACCKB010000507">
    <property type="protein sequence ID" value="NYZ70439.1"/>
    <property type="molecule type" value="Genomic_DNA"/>
</dbReference>
<evidence type="ECO:0000313" key="4">
    <source>
        <dbReference type="EMBL" id="NYZ70339.1"/>
    </source>
</evidence>
<dbReference type="AlphaFoldDB" id="A0A853IAJ6"/>
<dbReference type="EMBL" id="JACCKB010000351">
    <property type="protein sequence ID" value="NYZ70230.1"/>
    <property type="molecule type" value="Genomic_DNA"/>
</dbReference>
<evidence type="ECO:0000313" key="5">
    <source>
        <dbReference type="EMBL" id="NYZ70343.1"/>
    </source>
</evidence>
<evidence type="ECO:0000313" key="3">
    <source>
        <dbReference type="EMBL" id="NYZ70315.1"/>
    </source>
</evidence>
<gene>
    <name evidence="1" type="ORF">H0A36_29910</name>
    <name evidence="2" type="ORF">H0A36_29925</name>
    <name evidence="3" type="ORF">H0A36_30345</name>
    <name evidence="4" type="ORF">H0A36_30470</name>
    <name evidence="5" type="ORF">H0A36_30490</name>
    <name evidence="6" type="ORF">H0A36_30720</name>
    <name evidence="7" type="ORF">H0A36_30980</name>
</gene>
<organism evidence="5 8">
    <name type="scientific">Spartinivicinus marinus</name>
    <dbReference type="NCBI Taxonomy" id="2994442"/>
    <lineage>
        <taxon>Bacteria</taxon>
        <taxon>Pseudomonadati</taxon>
        <taxon>Pseudomonadota</taxon>
        <taxon>Gammaproteobacteria</taxon>
        <taxon>Oceanospirillales</taxon>
        <taxon>Zooshikellaceae</taxon>
        <taxon>Spartinivicinus</taxon>
    </lineage>
</organism>
<keyword evidence="8" id="KW-1185">Reference proteome</keyword>
<evidence type="ECO:0000313" key="6">
    <source>
        <dbReference type="EMBL" id="NYZ70389.1"/>
    </source>
</evidence>
<evidence type="ECO:0000313" key="8">
    <source>
        <dbReference type="Proteomes" id="UP000569732"/>
    </source>
</evidence>
<evidence type="ECO:0000313" key="2">
    <source>
        <dbReference type="EMBL" id="NYZ70233.1"/>
    </source>
</evidence>
<dbReference type="EMBL" id="JACCKB010000428">
    <property type="protein sequence ID" value="NYZ70343.1"/>
    <property type="molecule type" value="Genomic_DNA"/>
</dbReference>
<accession>A0A853IAJ6</accession>
<name>A0A853IAJ6_9GAMM</name>
<dbReference type="NCBIfam" id="NF047331">
    <property type="entry name" value="phage_HTJ"/>
    <property type="match status" value="1"/>
</dbReference>
<dbReference type="Proteomes" id="UP000569732">
    <property type="component" value="Unassembled WGS sequence"/>
</dbReference>